<evidence type="ECO:0000313" key="1">
    <source>
        <dbReference type="EMBL" id="MBC2666058.1"/>
    </source>
</evidence>
<comment type="caution">
    <text evidence="1">The sequence shown here is derived from an EMBL/GenBank/DDBJ whole genome shotgun (WGS) entry which is preliminary data.</text>
</comment>
<evidence type="ECO:0000313" key="2">
    <source>
        <dbReference type="Proteomes" id="UP000566813"/>
    </source>
</evidence>
<gene>
    <name evidence="1" type="ORF">H7F51_11070</name>
</gene>
<reference evidence="1 2" key="1">
    <citation type="submission" date="2020-08" db="EMBL/GenBank/DDBJ databases">
        <title>The genome sequence of type strain Novosphingobium flavum NBRC 111647.</title>
        <authorList>
            <person name="Liu Y."/>
        </authorList>
    </citation>
    <scope>NUCLEOTIDE SEQUENCE [LARGE SCALE GENOMIC DNA]</scope>
    <source>
        <strain evidence="1 2">NBRC 111647</strain>
    </source>
</reference>
<name>A0A7X1KM68_9SPHN</name>
<dbReference type="Proteomes" id="UP000566813">
    <property type="component" value="Unassembled WGS sequence"/>
</dbReference>
<proteinExistence type="predicted"/>
<sequence>MNAAIANIRQDVEFSLQALREIQRIREHIILRGQNGISGLIYAIMLNGSRSHMDIVNKITHLLGDDLFDEANFELLYHTDPKKSGPWCTFDDPDDCPNLDYVINI</sequence>
<protein>
    <submittedName>
        <fullName evidence="1">Uncharacterized protein</fullName>
    </submittedName>
</protein>
<accession>A0A7X1KM68</accession>
<organism evidence="1 2">
    <name type="scientific">Novosphingobium flavum</name>
    <dbReference type="NCBI Taxonomy" id="1778672"/>
    <lineage>
        <taxon>Bacteria</taxon>
        <taxon>Pseudomonadati</taxon>
        <taxon>Pseudomonadota</taxon>
        <taxon>Alphaproteobacteria</taxon>
        <taxon>Sphingomonadales</taxon>
        <taxon>Sphingomonadaceae</taxon>
        <taxon>Novosphingobium</taxon>
    </lineage>
</organism>
<dbReference type="EMBL" id="JACLAW010000007">
    <property type="protein sequence ID" value="MBC2666058.1"/>
    <property type="molecule type" value="Genomic_DNA"/>
</dbReference>
<keyword evidence="2" id="KW-1185">Reference proteome</keyword>
<dbReference type="RefSeq" id="WP_185664356.1">
    <property type="nucleotide sequence ID" value="NZ_JACLAW010000007.1"/>
</dbReference>
<dbReference type="AlphaFoldDB" id="A0A7X1KM68"/>